<evidence type="ECO:0008006" key="3">
    <source>
        <dbReference type="Google" id="ProtNLM"/>
    </source>
</evidence>
<name>A0A2T0RDN7_9ACTN</name>
<organism evidence="1 2">
    <name type="scientific">Pseudosporangium ferrugineum</name>
    <dbReference type="NCBI Taxonomy" id="439699"/>
    <lineage>
        <taxon>Bacteria</taxon>
        <taxon>Bacillati</taxon>
        <taxon>Actinomycetota</taxon>
        <taxon>Actinomycetes</taxon>
        <taxon>Micromonosporales</taxon>
        <taxon>Micromonosporaceae</taxon>
        <taxon>Pseudosporangium</taxon>
    </lineage>
</organism>
<dbReference type="InterPro" id="IPR011009">
    <property type="entry name" value="Kinase-like_dom_sf"/>
</dbReference>
<comment type="caution">
    <text evidence="1">The sequence shown here is derived from an EMBL/GenBank/DDBJ whole genome shotgun (WGS) entry which is preliminary data.</text>
</comment>
<dbReference type="AlphaFoldDB" id="A0A2T0RDN7"/>
<reference evidence="1 2" key="1">
    <citation type="submission" date="2018-03" db="EMBL/GenBank/DDBJ databases">
        <title>Genomic Encyclopedia of Archaeal and Bacterial Type Strains, Phase II (KMG-II): from individual species to whole genera.</title>
        <authorList>
            <person name="Goeker M."/>
        </authorList>
    </citation>
    <scope>NUCLEOTIDE SEQUENCE [LARGE SCALE GENOMIC DNA]</scope>
    <source>
        <strain evidence="1 2">DSM 45348</strain>
    </source>
</reference>
<dbReference type="SUPFAM" id="SSF56112">
    <property type="entry name" value="Protein kinase-like (PK-like)"/>
    <property type="match status" value="1"/>
</dbReference>
<protein>
    <recommendedName>
        <fullName evidence="3">Phosphotransferase family enzyme</fullName>
    </recommendedName>
</protein>
<accession>A0A2T0RDN7</accession>
<evidence type="ECO:0000313" key="2">
    <source>
        <dbReference type="Proteomes" id="UP000239209"/>
    </source>
</evidence>
<evidence type="ECO:0000313" key="1">
    <source>
        <dbReference type="EMBL" id="PRY19261.1"/>
    </source>
</evidence>
<proteinExistence type="predicted"/>
<dbReference type="EMBL" id="PVZG01000036">
    <property type="protein sequence ID" value="PRY19261.1"/>
    <property type="molecule type" value="Genomic_DNA"/>
</dbReference>
<dbReference type="Proteomes" id="UP000239209">
    <property type="component" value="Unassembled WGS sequence"/>
</dbReference>
<gene>
    <name evidence="1" type="ORF">CLV70_13624</name>
</gene>
<sequence length="262" mass="27925">MARRRWWELPPAVRGAVEERTGPVRCAEPVATGAVSELVAVLHTATGAHFCKGIRSSNPLAWMHRNEARLNPYLPGVAPRLRWVVERGGWLLLGFERVAGRHPDLAPGSADLARVAGVLSGLASAPAPAVDVRPAAVRWAGWVDPEVVDGDTLAHTDVTARNFLVHAAGVAVVDWSAPCRGAAWIDTALMVVRLVRAGHSPERAEAWTGSVSAWASAPAGALDAFAVARAGLLRERHRGSGAPHLGELADAAEAWMWHRLPL</sequence>
<keyword evidence="2" id="KW-1185">Reference proteome</keyword>